<evidence type="ECO:0000313" key="5">
    <source>
        <dbReference type="Proteomes" id="UP001221142"/>
    </source>
</evidence>
<dbReference type="InterPro" id="IPR008030">
    <property type="entry name" value="NmrA-like"/>
</dbReference>
<evidence type="ECO:0000259" key="3">
    <source>
        <dbReference type="Pfam" id="PF05368"/>
    </source>
</evidence>
<evidence type="ECO:0000256" key="1">
    <source>
        <dbReference type="ARBA" id="ARBA00006328"/>
    </source>
</evidence>
<dbReference type="EMBL" id="JARKIF010000015">
    <property type="protein sequence ID" value="KAJ7622198.1"/>
    <property type="molecule type" value="Genomic_DNA"/>
</dbReference>
<name>A0AAD7FJA5_9AGAR</name>
<gene>
    <name evidence="4" type="ORF">FB45DRAFT_1090947</name>
</gene>
<evidence type="ECO:0000256" key="2">
    <source>
        <dbReference type="ARBA" id="ARBA00022857"/>
    </source>
</evidence>
<keyword evidence="2" id="KW-0521">NADP</keyword>
<comment type="similarity">
    <text evidence="1">Belongs to the NmrA-type oxidoreductase family.</text>
</comment>
<feature type="domain" description="NmrA-like" evidence="3">
    <location>
        <begin position="10"/>
        <end position="221"/>
    </location>
</feature>
<dbReference type="AlphaFoldDB" id="A0AAD7FJA5"/>
<organism evidence="4 5">
    <name type="scientific">Roridomyces roridus</name>
    <dbReference type="NCBI Taxonomy" id="1738132"/>
    <lineage>
        <taxon>Eukaryota</taxon>
        <taxon>Fungi</taxon>
        <taxon>Dikarya</taxon>
        <taxon>Basidiomycota</taxon>
        <taxon>Agaricomycotina</taxon>
        <taxon>Agaricomycetes</taxon>
        <taxon>Agaricomycetidae</taxon>
        <taxon>Agaricales</taxon>
        <taxon>Marasmiineae</taxon>
        <taxon>Mycenaceae</taxon>
        <taxon>Roridomyces</taxon>
    </lineage>
</organism>
<accession>A0AAD7FJA5</accession>
<dbReference type="Gene3D" id="3.40.50.720">
    <property type="entry name" value="NAD(P)-binding Rossmann-like Domain"/>
    <property type="match status" value="1"/>
</dbReference>
<evidence type="ECO:0000313" key="4">
    <source>
        <dbReference type="EMBL" id="KAJ7622198.1"/>
    </source>
</evidence>
<dbReference type="Gene3D" id="3.90.25.10">
    <property type="entry name" value="UDP-galactose 4-epimerase, domain 1"/>
    <property type="match status" value="1"/>
</dbReference>
<dbReference type="InterPro" id="IPR036291">
    <property type="entry name" value="NAD(P)-bd_dom_sf"/>
</dbReference>
<keyword evidence="5" id="KW-1185">Reference proteome</keyword>
<proteinExistence type="inferred from homology"/>
<dbReference type="Proteomes" id="UP001221142">
    <property type="component" value="Unassembled WGS sequence"/>
</dbReference>
<dbReference type="PANTHER" id="PTHR42748">
    <property type="entry name" value="NITROGEN METABOLITE REPRESSION PROTEIN NMRA FAMILY MEMBER"/>
    <property type="match status" value="1"/>
</dbReference>
<dbReference type="SUPFAM" id="SSF51735">
    <property type="entry name" value="NAD(P)-binding Rossmann-fold domains"/>
    <property type="match status" value="1"/>
</dbReference>
<dbReference type="PANTHER" id="PTHR42748:SF7">
    <property type="entry name" value="NMRA LIKE REDOX SENSOR 1-RELATED"/>
    <property type="match status" value="1"/>
</dbReference>
<protein>
    <recommendedName>
        <fullName evidence="3">NmrA-like domain-containing protein</fullName>
    </recommendedName>
</protein>
<dbReference type="InterPro" id="IPR051164">
    <property type="entry name" value="NmrA-like_oxidored"/>
</dbReference>
<reference evidence="4" key="1">
    <citation type="submission" date="2023-03" db="EMBL/GenBank/DDBJ databases">
        <title>Massive genome expansion in bonnet fungi (Mycena s.s.) driven by repeated elements and novel gene families across ecological guilds.</title>
        <authorList>
            <consortium name="Lawrence Berkeley National Laboratory"/>
            <person name="Harder C.B."/>
            <person name="Miyauchi S."/>
            <person name="Viragh M."/>
            <person name="Kuo A."/>
            <person name="Thoen E."/>
            <person name="Andreopoulos B."/>
            <person name="Lu D."/>
            <person name="Skrede I."/>
            <person name="Drula E."/>
            <person name="Henrissat B."/>
            <person name="Morin E."/>
            <person name="Kohler A."/>
            <person name="Barry K."/>
            <person name="LaButti K."/>
            <person name="Morin E."/>
            <person name="Salamov A."/>
            <person name="Lipzen A."/>
            <person name="Mereny Z."/>
            <person name="Hegedus B."/>
            <person name="Baldrian P."/>
            <person name="Stursova M."/>
            <person name="Weitz H."/>
            <person name="Taylor A."/>
            <person name="Grigoriev I.V."/>
            <person name="Nagy L.G."/>
            <person name="Martin F."/>
            <person name="Kauserud H."/>
        </authorList>
    </citation>
    <scope>NUCLEOTIDE SEQUENCE</scope>
    <source>
        <strain evidence="4">9284</strain>
    </source>
</reference>
<comment type="caution">
    <text evidence="4">The sequence shown here is derived from an EMBL/GenBank/DDBJ whole genome shotgun (WGS) entry which is preliminary data.</text>
</comment>
<sequence>MIFEILYKYTVLLGDPLDKASLVSALRGSEGVFMVTVPVKQPIEVDGELQDEVMQGRNIIEAAKQNGVKFLVSTSLPSINKISGGKYKNCFHYEGKAMIEEHVRSSGIPHAFLHLGAFLENLWNAQSILKKTSTGFTISVQNQTPQDIEAFTWVGRQVPAAALALLKSYLVQGDSSVANKTYPLVNEATSYADLARRTGQVLGVEVTFTTAPESGMAFMDEMYAAHAEYSGLYTDTPVPNPGLLALGVEFGSIEEFLKHEVKPRFGVDTA</sequence>
<dbReference type="Pfam" id="PF05368">
    <property type="entry name" value="NmrA"/>
    <property type="match status" value="1"/>
</dbReference>